<dbReference type="SUPFAM" id="SSF55957">
    <property type="entry name" value="Phosphoglucomutase, C-terminal domain"/>
    <property type="match status" value="1"/>
</dbReference>
<feature type="transmembrane region" description="Helical" evidence="10">
    <location>
        <begin position="21"/>
        <end position="44"/>
    </location>
</feature>
<accession>A0AA37T7E2</accession>
<dbReference type="Gene3D" id="3.40.120.10">
    <property type="entry name" value="Alpha-D-Glucose-1,6-Bisphosphate, subunit A, domain 3"/>
    <property type="match status" value="3"/>
</dbReference>
<dbReference type="Pfam" id="PF02879">
    <property type="entry name" value="PGM_PMM_II"/>
    <property type="match status" value="1"/>
</dbReference>
<keyword evidence="10" id="KW-1133">Transmembrane helix</keyword>
<evidence type="ECO:0000256" key="3">
    <source>
        <dbReference type="ARBA" id="ARBA00004699"/>
    </source>
</evidence>
<dbReference type="Pfam" id="PF02878">
    <property type="entry name" value="PGM_PMM_I"/>
    <property type="match status" value="1"/>
</dbReference>
<dbReference type="EMBL" id="BSPD01000065">
    <property type="protein sequence ID" value="GLS27144.1"/>
    <property type="molecule type" value="Genomic_DNA"/>
</dbReference>
<sequence length="815" mass="88378">MPANKHKRAKSSPKEKKVSPIKPVFHGALAAAIVIIAVVSYFSYDHFKLQAEAANILELSNIQASRQAGKLSAQLNSIQKELQTFSQRQGLIDAVSSTETDLEIWRSSLQTAFRQAVSVDVFRENKAVLRDNDISPIRFTELDMINRAESGQTLAPEASKVGDQWVINFVSGITPQSDDNNSVRAVGTILIRLPISMLAGVLAEIPPTEGETRLVQSYRNTNSNTLLSVGQGHGPSVTANLPGEIWKIEFQAGIDIKRQASVFPIFLYLGLLVFAGITLSVAWVFGRRLQESMSFDPSIGAVSVPGSTSKTSTGGGHQNYPMSSVLDVDIAEEDAQLLSSDRQDRAGAGGEQEQEVKATFAAEAFRAYDIRGLSPEHVNTELANTLGKALGTRVLEAGFDNLFVAKDGRITSPELFESLTAGVLSTGCDVIDLGLVPSPLLYFAIATDEQIKCGVIITASHNGANHNGFKMTLDGKPLADDGIQSLKRDMELGNFQTGQGEMSSRDITDDYIDAILSDVALMGVLKVVVDAGNGATADIAPQLLEELGCEVVPLNCTIDGNFPSHEPDPSNPENLQQLINAVKEEEADLGFAFDGDGDRIAVVTASGQIISADRLMMLFAKDIVSRNPGADVIFDVKCTRQLSSLISSYGGRPIMWKTGHAHIKSKMIETDALLGGEYSGHIFIKDRWYGFDDGMFAAARLLEIMSLREQDLDSIFESFPALPASPEIRIPVAEEEKFEVIERLVESGDFQSGKSSTIDGLRVEFAKGWGLIRASNTGPELTLRFEGDSEDVIDQLKALFKREIAKVAKDLTLDF</sequence>
<evidence type="ECO:0000313" key="15">
    <source>
        <dbReference type="EMBL" id="GLS27144.1"/>
    </source>
</evidence>
<proteinExistence type="inferred from homology"/>
<dbReference type="Proteomes" id="UP001156870">
    <property type="component" value="Unassembled WGS sequence"/>
</dbReference>
<organism evidence="15 16">
    <name type="scientific">Marinibactrum halimedae</name>
    <dbReference type="NCBI Taxonomy" id="1444977"/>
    <lineage>
        <taxon>Bacteria</taxon>
        <taxon>Pseudomonadati</taxon>
        <taxon>Pseudomonadota</taxon>
        <taxon>Gammaproteobacteria</taxon>
        <taxon>Cellvibrionales</taxon>
        <taxon>Cellvibrionaceae</taxon>
        <taxon>Marinibactrum</taxon>
    </lineage>
</organism>
<feature type="domain" description="Alpha-D-phosphohexomutase alpha/beta/alpha" evidence="12">
    <location>
        <begin position="364"/>
        <end position="491"/>
    </location>
</feature>
<dbReference type="PANTHER" id="PTHR43771">
    <property type="entry name" value="PHOSPHOMANNOMUTASE"/>
    <property type="match status" value="1"/>
</dbReference>
<comment type="similarity">
    <text evidence="4">Belongs to the phosphohexose mutase family.</text>
</comment>
<keyword evidence="10" id="KW-0472">Membrane</keyword>
<dbReference type="CDD" id="cd03089">
    <property type="entry name" value="PMM_PGM"/>
    <property type="match status" value="1"/>
</dbReference>
<feature type="domain" description="Alpha-D-phosphohexomutase alpha/beta/alpha" evidence="14">
    <location>
        <begin position="612"/>
        <end position="718"/>
    </location>
</feature>
<dbReference type="Pfam" id="PF02880">
    <property type="entry name" value="PGM_PMM_III"/>
    <property type="match status" value="1"/>
</dbReference>
<dbReference type="InterPro" id="IPR005846">
    <property type="entry name" value="A-D-PHexomutase_a/b/a-III"/>
</dbReference>
<keyword evidence="8" id="KW-0460">Magnesium</keyword>
<dbReference type="SUPFAM" id="SSF53738">
    <property type="entry name" value="Phosphoglucomutase, first 3 domains"/>
    <property type="match status" value="3"/>
</dbReference>
<keyword evidence="16" id="KW-1185">Reference proteome</keyword>
<dbReference type="GO" id="GO:0005975">
    <property type="term" value="P:carbohydrate metabolic process"/>
    <property type="evidence" value="ECO:0007669"/>
    <property type="project" value="InterPro"/>
</dbReference>
<evidence type="ECO:0000256" key="9">
    <source>
        <dbReference type="ARBA" id="ARBA00023235"/>
    </source>
</evidence>
<evidence type="ECO:0000259" key="12">
    <source>
        <dbReference type="Pfam" id="PF02878"/>
    </source>
</evidence>
<dbReference type="InterPro" id="IPR036900">
    <property type="entry name" value="A-D-PHexomutase_C_sf"/>
</dbReference>
<dbReference type="InterPro" id="IPR016055">
    <property type="entry name" value="A-D-PHexomutase_a/b/a-I/II/III"/>
</dbReference>
<evidence type="ECO:0000256" key="8">
    <source>
        <dbReference type="ARBA" id="ARBA00022842"/>
    </source>
</evidence>
<comment type="catalytic activity">
    <reaction evidence="1">
        <text>alpha-D-mannose 1-phosphate = D-mannose 6-phosphate</text>
        <dbReference type="Rhea" id="RHEA:11140"/>
        <dbReference type="ChEBI" id="CHEBI:58409"/>
        <dbReference type="ChEBI" id="CHEBI:58735"/>
        <dbReference type="EC" id="5.4.2.8"/>
    </reaction>
</comment>
<dbReference type="Pfam" id="PF00408">
    <property type="entry name" value="PGM_PMM_IV"/>
    <property type="match status" value="1"/>
</dbReference>
<dbReference type="Gene3D" id="3.30.310.50">
    <property type="entry name" value="Alpha-D-phosphohexomutase, C-terminal domain"/>
    <property type="match status" value="1"/>
</dbReference>
<evidence type="ECO:0000313" key="16">
    <source>
        <dbReference type="Proteomes" id="UP001156870"/>
    </source>
</evidence>
<evidence type="ECO:0000256" key="1">
    <source>
        <dbReference type="ARBA" id="ARBA00000586"/>
    </source>
</evidence>
<keyword evidence="7" id="KW-0479">Metal-binding</keyword>
<feature type="domain" description="Alpha-D-phosphohexomutase C-terminal" evidence="11">
    <location>
        <begin position="727"/>
        <end position="799"/>
    </location>
</feature>
<dbReference type="InterPro" id="IPR005845">
    <property type="entry name" value="A-D-PHexomutase_a/b/a-II"/>
</dbReference>
<evidence type="ECO:0000259" key="11">
    <source>
        <dbReference type="Pfam" id="PF00408"/>
    </source>
</evidence>
<dbReference type="RefSeq" id="WP_232592825.1">
    <property type="nucleotide sequence ID" value="NZ_BSPD01000065.1"/>
</dbReference>
<dbReference type="InterPro" id="IPR005841">
    <property type="entry name" value="Alpha-D-phosphohexomutase_SF"/>
</dbReference>
<evidence type="ECO:0000256" key="6">
    <source>
        <dbReference type="ARBA" id="ARBA00022553"/>
    </source>
</evidence>
<evidence type="ECO:0000259" key="14">
    <source>
        <dbReference type="Pfam" id="PF02880"/>
    </source>
</evidence>
<protein>
    <recommendedName>
        <fullName evidence="5">phosphomannomutase</fullName>
        <ecNumber evidence="5">5.4.2.8</ecNumber>
    </recommendedName>
</protein>
<keyword evidence="10" id="KW-0812">Transmembrane</keyword>
<comment type="caution">
    <text evidence="15">The sequence shown here is derived from an EMBL/GenBank/DDBJ whole genome shotgun (WGS) entry which is preliminary data.</text>
</comment>
<dbReference type="PANTHER" id="PTHR43771:SF2">
    <property type="entry name" value="PHOSPHOMANNOMUTASE_PHOSPHOGLUCOMUTASE"/>
    <property type="match status" value="1"/>
</dbReference>
<comment type="cofactor">
    <cofactor evidence="2">
        <name>Mg(2+)</name>
        <dbReference type="ChEBI" id="CHEBI:18420"/>
    </cofactor>
</comment>
<reference evidence="15 16" key="1">
    <citation type="journal article" date="2014" name="Int. J. Syst. Evol. Microbiol.">
        <title>Complete genome sequence of Corynebacterium casei LMG S-19264T (=DSM 44701T), isolated from a smear-ripened cheese.</title>
        <authorList>
            <consortium name="US DOE Joint Genome Institute (JGI-PGF)"/>
            <person name="Walter F."/>
            <person name="Albersmeier A."/>
            <person name="Kalinowski J."/>
            <person name="Ruckert C."/>
        </authorList>
    </citation>
    <scope>NUCLEOTIDE SEQUENCE [LARGE SCALE GENOMIC DNA]</scope>
    <source>
        <strain evidence="15 16">NBRC 110095</strain>
    </source>
</reference>
<feature type="domain" description="Alpha-D-phosphohexomutase alpha/beta/alpha" evidence="13">
    <location>
        <begin position="509"/>
        <end position="607"/>
    </location>
</feature>
<dbReference type="PRINTS" id="PR00509">
    <property type="entry name" value="PGMPMM"/>
</dbReference>
<gene>
    <name evidence="15" type="ORF">GCM10007877_28630</name>
</gene>
<feature type="transmembrane region" description="Helical" evidence="10">
    <location>
        <begin position="265"/>
        <end position="285"/>
    </location>
</feature>
<evidence type="ECO:0000256" key="10">
    <source>
        <dbReference type="SAM" id="Phobius"/>
    </source>
</evidence>
<evidence type="ECO:0000256" key="4">
    <source>
        <dbReference type="ARBA" id="ARBA00010231"/>
    </source>
</evidence>
<dbReference type="AlphaFoldDB" id="A0AA37T7E2"/>
<evidence type="ECO:0000259" key="13">
    <source>
        <dbReference type="Pfam" id="PF02879"/>
    </source>
</evidence>
<dbReference type="InterPro" id="IPR005844">
    <property type="entry name" value="A-D-PHexomutase_a/b/a-I"/>
</dbReference>
<dbReference type="EC" id="5.4.2.8" evidence="5"/>
<keyword evidence="6" id="KW-0597">Phosphoprotein</keyword>
<dbReference type="GO" id="GO:0046872">
    <property type="term" value="F:metal ion binding"/>
    <property type="evidence" value="ECO:0007669"/>
    <property type="project" value="UniProtKB-KW"/>
</dbReference>
<evidence type="ECO:0000256" key="2">
    <source>
        <dbReference type="ARBA" id="ARBA00001946"/>
    </source>
</evidence>
<evidence type="ECO:0000256" key="5">
    <source>
        <dbReference type="ARBA" id="ARBA00012730"/>
    </source>
</evidence>
<dbReference type="GO" id="GO:0004615">
    <property type="term" value="F:phosphomannomutase activity"/>
    <property type="evidence" value="ECO:0007669"/>
    <property type="project" value="UniProtKB-EC"/>
</dbReference>
<evidence type="ECO:0000256" key="7">
    <source>
        <dbReference type="ARBA" id="ARBA00022723"/>
    </source>
</evidence>
<keyword evidence="9" id="KW-0413">Isomerase</keyword>
<comment type="pathway">
    <text evidence="3">Nucleotide-sugar biosynthesis; GDP-alpha-D-mannose biosynthesis; alpha-D-mannose 1-phosphate from D-fructose 6-phosphate: step 2/2.</text>
</comment>
<dbReference type="InterPro" id="IPR005843">
    <property type="entry name" value="A-D-PHexomutase_C"/>
</dbReference>
<name>A0AA37T7E2_9GAMM</name>